<comment type="caution">
    <text evidence="2">The sequence shown here is derived from an EMBL/GenBank/DDBJ whole genome shotgun (WGS) entry which is preliminary data.</text>
</comment>
<proteinExistence type="predicted"/>
<protein>
    <submittedName>
        <fullName evidence="2">Uncharacterized protein</fullName>
    </submittedName>
</protein>
<dbReference type="EMBL" id="BPLR01014387">
    <property type="protein sequence ID" value="GIY68499.1"/>
    <property type="molecule type" value="Genomic_DNA"/>
</dbReference>
<evidence type="ECO:0000313" key="3">
    <source>
        <dbReference type="Proteomes" id="UP001054945"/>
    </source>
</evidence>
<dbReference type="AlphaFoldDB" id="A0AAV4VER4"/>
<evidence type="ECO:0000256" key="1">
    <source>
        <dbReference type="SAM" id="MobiDB-lite"/>
    </source>
</evidence>
<keyword evidence="3" id="KW-1185">Reference proteome</keyword>
<gene>
    <name evidence="2" type="ORF">CEXT_338441</name>
</gene>
<organism evidence="2 3">
    <name type="scientific">Caerostris extrusa</name>
    <name type="common">Bark spider</name>
    <name type="synonym">Caerostris bankana</name>
    <dbReference type="NCBI Taxonomy" id="172846"/>
    <lineage>
        <taxon>Eukaryota</taxon>
        <taxon>Metazoa</taxon>
        <taxon>Ecdysozoa</taxon>
        <taxon>Arthropoda</taxon>
        <taxon>Chelicerata</taxon>
        <taxon>Arachnida</taxon>
        <taxon>Araneae</taxon>
        <taxon>Araneomorphae</taxon>
        <taxon>Entelegynae</taxon>
        <taxon>Araneoidea</taxon>
        <taxon>Araneidae</taxon>
        <taxon>Caerostris</taxon>
    </lineage>
</organism>
<feature type="non-terminal residue" evidence="2">
    <location>
        <position position="1"/>
    </location>
</feature>
<accession>A0AAV4VER4</accession>
<reference evidence="2 3" key="1">
    <citation type="submission" date="2021-06" db="EMBL/GenBank/DDBJ databases">
        <title>Caerostris extrusa draft genome.</title>
        <authorList>
            <person name="Kono N."/>
            <person name="Arakawa K."/>
        </authorList>
    </citation>
    <scope>NUCLEOTIDE SEQUENCE [LARGE SCALE GENOMIC DNA]</scope>
</reference>
<name>A0AAV4VER4_CAEEX</name>
<evidence type="ECO:0000313" key="2">
    <source>
        <dbReference type="EMBL" id="GIY68499.1"/>
    </source>
</evidence>
<feature type="region of interest" description="Disordered" evidence="1">
    <location>
        <begin position="1"/>
        <end position="20"/>
    </location>
</feature>
<dbReference type="Proteomes" id="UP001054945">
    <property type="component" value="Unassembled WGS sequence"/>
</dbReference>
<sequence>LPRGVEVEIEDEGGDASQLWPSSLTHQQSQAPIAANGNLIALHREKHVVKHHLLLGLSRSP</sequence>